<proteinExistence type="inferred from homology"/>
<keyword evidence="5" id="KW-0378">Hydrolase</keyword>
<accession>A0A165UPU0</accession>
<comment type="similarity">
    <text evidence="1 5">Belongs to the peptidase A1 family.</text>
</comment>
<dbReference type="InterPro" id="IPR001461">
    <property type="entry name" value="Aspartic_peptidase_A1"/>
</dbReference>
<evidence type="ECO:0000256" key="4">
    <source>
        <dbReference type="PIRSR" id="PIRSR601461-2"/>
    </source>
</evidence>
<evidence type="ECO:0000256" key="2">
    <source>
        <dbReference type="ARBA" id="ARBA00022750"/>
    </source>
</evidence>
<feature type="active site" evidence="3">
    <location>
        <position position="280"/>
    </location>
</feature>
<organism evidence="8 9">
    <name type="scientific">Neolentinus lepideus HHB14362 ss-1</name>
    <dbReference type="NCBI Taxonomy" id="1314782"/>
    <lineage>
        <taxon>Eukaryota</taxon>
        <taxon>Fungi</taxon>
        <taxon>Dikarya</taxon>
        <taxon>Basidiomycota</taxon>
        <taxon>Agaricomycotina</taxon>
        <taxon>Agaricomycetes</taxon>
        <taxon>Gloeophyllales</taxon>
        <taxon>Gloeophyllaceae</taxon>
        <taxon>Neolentinus</taxon>
    </lineage>
</organism>
<dbReference type="PRINTS" id="PR00792">
    <property type="entry name" value="PEPSIN"/>
</dbReference>
<feature type="disulfide bond" evidence="4">
    <location>
        <begin position="87"/>
        <end position="92"/>
    </location>
</feature>
<dbReference type="InParanoid" id="A0A165UPU0"/>
<evidence type="ECO:0000256" key="3">
    <source>
        <dbReference type="PIRSR" id="PIRSR601461-1"/>
    </source>
</evidence>
<dbReference type="PROSITE" id="PS51767">
    <property type="entry name" value="PEPTIDASE_A1"/>
    <property type="match status" value="1"/>
</dbReference>
<reference evidence="8 9" key="1">
    <citation type="journal article" date="2016" name="Mol. Biol. Evol.">
        <title>Comparative Genomics of Early-Diverging Mushroom-Forming Fungi Provides Insights into the Origins of Lignocellulose Decay Capabilities.</title>
        <authorList>
            <person name="Nagy L.G."/>
            <person name="Riley R."/>
            <person name="Tritt A."/>
            <person name="Adam C."/>
            <person name="Daum C."/>
            <person name="Floudas D."/>
            <person name="Sun H."/>
            <person name="Yadav J.S."/>
            <person name="Pangilinan J."/>
            <person name="Larsson K.H."/>
            <person name="Matsuura K."/>
            <person name="Barry K."/>
            <person name="Labutti K."/>
            <person name="Kuo R."/>
            <person name="Ohm R.A."/>
            <person name="Bhattacharya S.S."/>
            <person name="Shirouzu T."/>
            <person name="Yoshinaga Y."/>
            <person name="Martin F.M."/>
            <person name="Grigoriev I.V."/>
            <person name="Hibbett D.S."/>
        </authorList>
    </citation>
    <scope>NUCLEOTIDE SEQUENCE [LARGE SCALE GENOMIC DNA]</scope>
    <source>
        <strain evidence="8 9">HHB14362 ss-1</strain>
    </source>
</reference>
<dbReference type="STRING" id="1314782.A0A165UPU0"/>
<sequence length="473" mass="51743">MTPFLFVVLLSVLCLSARCEDGLKLPIRRVPRARTHLGVLGNMLSSDVSVHDSMEYAYIAEINIGGQEFPVLVDTGSSDLWVISTNCTDTDCLGLSMYRPTSTLSITDIPFKLNYLMGSVSGTVGYETVTLGNYQICSQVFAIADDATDLSLSVRGYSGIMGLSLSAAASISTTSGIPLLENLFSAFRNDSNKFFAYKLGRDDDPSVADVSSFTIGQLDHDVLNTLTPNASFNEIPVVSRSDGTYDFWKLPLLSITIDNQPLQLSLSRVAGSSSPLAVLDTGTTLVLGPSRDVEDFWGSFGEGSTRKNVWGQWEVRCERAVRVGFVFGKEWKEGKEYVVDPSDVSWYGGRTSDGWCLGGVQANDGVNSADWILGDVFLRNVYVKHQVPTSSQRASIGLLQITDADSAMNRFRESRGQDYAPPVQIRSKIQRHRWVKLTPAVLFTTTWAVGFIGGSLGTPVVRTIKRRFGPTQQ</sequence>
<dbReference type="InterPro" id="IPR033121">
    <property type="entry name" value="PEPTIDASE_A1"/>
</dbReference>
<gene>
    <name evidence="8" type="ORF">NEOLEDRAFT_1228133</name>
</gene>
<dbReference type="InterPro" id="IPR034164">
    <property type="entry name" value="Pepsin-like_dom"/>
</dbReference>
<dbReference type="Pfam" id="PF00026">
    <property type="entry name" value="Asp"/>
    <property type="match status" value="1"/>
</dbReference>
<keyword evidence="5 8" id="KW-0645">Protease</keyword>
<dbReference type="InterPro" id="IPR021109">
    <property type="entry name" value="Peptidase_aspartic_dom_sf"/>
</dbReference>
<dbReference type="PANTHER" id="PTHR47966:SF57">
    <property type="entry name" value="PEPTIDASE A1 DOMAIN-CONTAINING PROTEIN"/>
    <property type="match status" value="1"/>
</dbReference>
<dbReference type="EMBL" id="KV425557">
    <property type="protein sequence ID" value="KZT28506.1"/>
    <property type="molecule type" value="Genomic_DNA"/>
</dbReference>
<dbReference type="GO" id="GO:0006508">
    <property type="term" value="P:proteolysis"/>
    <property type="evidence" value="ECO:0007669"/>
    <property type="project" value="UniProtKB-KW"/>
</dbReference>
<evidence type="ECO:0000313" key="9">
    <source>
        <dbReference type="Proteomes" id="UP000076761"/>
    </source>
</evidence>
<evidence type="ECO:0000256" key="1">
    <source>
        <dbReference type="ARBA" id="ARBA00007447"/>
    </source>
</evidence>
<protein>
    <submittedName>
        <fullName evidence="8">Acid protease</fullName>
    </submittedName>
</protein>
<evidence type="ECO:0000256" key="5">
    <source>
        <dbReference type="RuleBase" id="RU000454"/>
    </source>
</evidence>
<dbReference type="GO" id="GO:0004190">
    <property type="term" value="F:aspartic-type endopeptidase activity"/>
    <property type="evidence" value="ECO:0007669"/>
    <property type="project" value="UniProtKB-KW"/>
</dbReference>
<dbReference type="AlphaFoldDB" id="A0A165UPU0"/>
<evidence type="ECO:0000259" key="7">
    <source>
        <dbReference type="PROSITE" id="PS51767"/>
    </source>
</evidence>
<name>A0A165UPU0_9AGAM</name>
<keyword evidence="4" id="KW-1015">Disulfide bond</keyword>
<dbReference type="PROSITE" id="PS00141">
    <property type="entry name" value="ASP_PROTEASE"/>
    <property type="match status" value="2"/>
</dbReference>
<feature type="signal peptide" evidence="6">
    <location>
        <begin position="1"/>
        <end position="19"/>
    </location>
</feature>
<feature type="active site" evidence="3">
    <location>
        <position position="74"/>
    </location>
</feature>
<dbReference type="Proteomes" id="UP000076761">
    <property type="component" value="Unassembled WGS sequence"/>
</dbReference>
<keyword evidence="9" id="KW-1185">Reference proteome</keyword>
<dbReference type="SUPFAM" id="SSF50630">
    <property type="entry name" value="Acid proteases"/>
    <property type="match status" value="1"/>
</dbReference>
<evidence type="ECO:0000313" key="8">
    <source>
        <dbReference type="EMBL" id="KZT28506.1"/>
    </source>
</evidence>
<evidence type="ECO:0000256" key="6">
    <source>
        <dbReference type="SAM" id="SignalP"/>
    </source>
</evidence>
<dbReference type="InterPro" id="IPR001969">
    <property type="entry name" value="Aspartic_peptidase_AS"/>
</dbReference>
<dbReference type="Gene3D" id="2.40.70.10">
    <property type="entry name" value="Acid Proteases"/>
    <property type="match status" value="2"/>
</dbReference>
<feature type="domain" description="Peptidase A1" evidence="7">
    <location>
        <begin position="58"/>
        <end position="397"/>
    </location>
</feature>
<dbReference type="PANTHER" id="PTHR47966">
    <property type="entry name" value="BETA-SITE APP-CLEAVING ENZYME, ISOFORM A-RELATED"/>
    <property type="match status" value="1"/>
</dbReference>
<dbReference type="CDD" id="cd05471">
    <property type="entry name" value="pepsin_like"/>
    <property type="match status" value="1"/>
</dbReference>
<keyword evidence="2 5" id="KW-0064">Aspartyl protease</keyword>
<dbReference type="OrthoDB" id="15189at2759"/>
<keyword evidence="6" id="KW-0732">Signal</keyword>
<feature type="chain" id="PRO_5007867730" evidence="6">
    <location>
        <begin position="20"/>
        <end position="473"/>
    </location>
</feature>